<evidence type="ECO:0000256" key="8">
    <source>
        <dbReference type="ARBA" id="ARBA00022824"/>
    </source>
</evidence>
<keyword evidence="15" id="KW-0753">Steroid metabolism</keyword>
<dbReference type="AlphaFoldDB" id="A0A0C3NT09"/>
<dbReference type="GO" id="GO:0032933">
    <property type="term" value="P:SREBP signaling pathway"/>
    <property type="evidence" value="ECO:0007669"/>
    <property type="project" value="InterPro"/>
</dbReference>
<dbReference type="SUPFAM" id="SSF50978">
    <property type="entry name" value="WD40 repeat-like"/>
    <property type="match status" value="1"/>
</dbReference>
<keyword evidence="9 17" id="KW-1133">Transmembrane helix</keyword>
<evidence type="ECO:0000256" key="15">
    <source>
        <dbReference type="ARBA" id="ARBA00023221"/>
    </source>
</evidence>
<dbReference type="OrthoDB" id="6510177at2759"/>
<feature type="compositionally biased region" description="Low complexity" evidence="16">
    <location>
        <begin position="1011"/>
        <end position="1049"/>
    </location>
</feature>
<keyword evidence="12" id="KW-0446">Lipid-binding</keyword>
<name>A0A0C3NT09_PISTI</name>
<dbReference type="InParanoid" id="A0A0C3NT09"/>
<dbReference type="GO" id="GO:0008202">
    <property type="term" value="P:steroid metabolic process"/>
    <property type="evidence" value="ECO:0007669"/>
    <property type="project" value="UniProtKB-KW"/>
</dbReference>
<dbReference type="PANTHER" id="PTHR46378:SF1">
    <property type="entry name" value="STEROL REGULATORY ELEMENT-BINDING PROTEIN CLEAVAGE-ACTIVATING PROTEIN"/>
    <property type="match status" value="1"/>
</dbReference>
<evidence type="ECO:0000256" key="1">
    <source>
        <dbReference type="ARBA" id="ARBA00004477"/>
    </source>
</evidence>
<evidence type="ECO:0000256" key="10">
    <source>
        <dbReference type="ARBA" id="ARBA00023034"/>
    </source>
</evidence>
<dbReference type="InterPro" id="IPR036322">
    <property type="entry name" value="WD40_repeat_dom_sf"/>
</dbReference>
<evidence type="ECO:0000256" key="4">
    <source>
        <dbReference type="ARBA" id="ARBA00019541"/>
    </source>
</evidence>
<organism evidence="19 20">
    <name type="scientific">Pisolithus tinctorius Marx 270</name>
    <dbReference type="NCBI Taxonomy" id="870435"/>
    <lineage>
        <taxon>Eukaryota</taxon>
        <taxon>Fungi</taxon>
        <taxon>Dikarya</taxon>
        <taxon>Basidiomycota</taxon>
        <taxon>Agaricomycotina</taxon>
        <taxon>Agaricomycetes</taxon>
        <taxon>Agaricomycetidae</taxon>
        <taxon>Boletales</taxon>
        <taxon>Sclerodermatineae</taxon>
        <taxon>Pisolithaceae</taxon>
        <taxon>Pisolithus</taxon>
    </lineage>
</organism>
<feature type="transmembrane region" description="Helical" evidence="17">
    <location>
        <begin position="355"/>
        <end position="373"/>
    </location>
</feature>
<dbReference type="Gene3D" id="2.130.10.10">
    <property type="entry name" value="YVTN repeat-like/Quinoprotein amine dehydrogenase"/>
    <property type="match status" value="1"/>
</dbReference>
<keyword evidence="5" id="KW-0853">WD repeat</keyword>
<dbReference type="PROSITE" id="PS50156">
    <property type="entry name" value="SSD"/>
    <property type="match status" value="1"/>
</dbReference>
<evidence type="ECO:0000313" key="20">
    <source>
        <dbReference type="Proteomes" id="UP000054217"/>
    </source>
</evidence>
<comment type="similarity">
    <text evidence="3">Belongs to the WD repeat SCAP family.</text>
</comment>
<feature type="transmembrane region" description="Helical" evidence="17">
    <location>
        <begin position="615"/>
        <end position="645"/>
    </location>
</feature>
<keyword evidence="11" id="KW-0443">Lipid metabolism</keyword>
<accession>A0A0C3NT09</accession>
<evidence type="ECO:0000256" key="11">
    <source>
        <dbReference type="ARBA" id="ARBA00023098"/>
    </source>
</evidence>
<feature type="region of interest" description="Disordered" evidence="16">
    <location>
        <begin position="1009"/>
        <end position="1064"/>
    </location>
</feature>
<dbReference type="GO" id="GO:0000139">
    <property type="term" value="C:Golgi membrane"/>
    <property type="evidence" value="ECO:0007669"/>
    <property type="project" value="UniProtKB-SubCell"/>
</dbReference>
<keyword evidence="13 17" id="KW-0472">Membrane</keyword>
<keyword evidence="8" id="KW-0256">Endoplasmic reticulum</keyword>
<dbReference type="Proteomes" id="UP000054217">
    <property type="component" value="Unassembled WGS sequence"/>
</dbReference>
<dbReference type="EMBL" id="KN831973">
    <property type="protein sequence ID" value="KIO04035.1"/>
    <property type="molecule type" value="Genomic_DNA"/>
</dbReference>
<keyword evidence="20" id="KW-1185">Reference proteome</keyword>
<evidence type="ECO:0000256" key="17">
    <source>
        <dbReference type="SAM" id="Phobius"/>
    </source>
</evidence>
<evidence type="ECO:0000256" key="16">
    <source>
        <dbReference type="SAM" id="MobiDB-lite"/>
    </source>
</evidence>
<keyword evidence="6 17" id="KW-0812">Transmembrane</keyword>
<feature type="region of interest" description="Disordered" evidence="16">
    <location>
        <begin position="1076"/>
        <end position="1097"/>
    </location>
</feature>
<proteinExistence type="inferred from homology"/>
<evidence type="ECO:0000256" key="13">
    <source>
        <dbReference type="ARBA" id="ARBA00023136"/>
    </source>
</evidence>
<dbReference type="GO" id="GO:0005789">
    <property type="term" value="C:endoplasmic reticulum membrane"/>
    <property type="evidence" value="ECO:0007669"/>
    <property type="project" value="UniProtKB-SubCell"/>
</dbReference>
<reference evidence="19 20" key="1">
    <citation type="submission" date="2014-04" db="EMBL/GenBank/DDBJ databases">
        <authorList>
            <consortium name="DOE Joint Genome Institute"/>
            <person name="Kuo A."/>
            <person name="Kohler A."/>
            <person name="Costa M.D."/>
            <person name="Nagy L.G."/>
            <person name="Floudas D."/>
            <person name="Copeland A."/>
            <person name="Barry K.W."/>
            <person name="Cichocki N."/>
            <person name="Veneault-Fourrey C."/>
            <person name="LaButti K."/>
            <person name="Lindquist E.A."/>
            <person name="Lipzen A."/>
            <person name="Lundell T."/>
            <person name="Morin E."/>
            <person name="Murat C."/>
            <person name="Sun H."/>
            <person name="Tunlid A."/>
            <person name="Henrissat B."/>
            <person name="Grigoriev I.V."/>
            <person name="Hibbett D.S."/>
            <person name="Martin F."/>
            <person name="Nordberg H.P."/>
            <person name="Cantor M.N."/>
            <person name="Hua S.X."/>
        </authorList>
    </citation>
    <scope>NUCLEOTIDE SEQUENCE [LARGE SCALE GENOMIC DNA]</scope>
    <source>
        <strain evidence="19 20">Marx 270</strain>
    </source>
</reference>
<feature type="transmembrane region" description="Helical" evidence="17">
    <location>
        <begin position="292"/>
        <end position="312"/>
    </location>
</feature>
<dbReference type="GO" id="GO:0045540">
    <property type="term" value="P:regulation of cholesterol biosynthetic process"/>
    <property type="evidence" value="ECO:0007669"/>
    <property type="project" value="TreeGrafter"/>
</dbReference>
<dbReference type="SUPFAM" id="SSF82866">
    <property type="entry name" value="Multidrug efflux transporter AcrB transmembrane domain"/>
    <property type="match status" value="1"/>
</dbReference>
<comment type="subcellular location">
    <subcellularLocation>
        <location evidence="1">Endoplasmic reticulum membrane</location>
        <topology evidence="1">Multi-pass membrane protein</topology>
    </subcellularLocation>
    <subcellularLocation>
        <location evidence="2">Golgi apparatus membrane</location>
        <topology evidence="2">Multi-pass membrane protein</topology>
    </subcellularLocation>
</comment>
<keyword evidence="7" id="KW-0677">Repeat</keyword>
<feature type="domain" description="SSD" evidence="18">
    <location>
        <begin position="295"/>
        <end position="453"/>
    </location>
</feature>
<evidence type="ECO:0000256" key="12">
    <source>
        <dbReference type="ARBA" id="ARBA00023121"/>
    </source>
</evidence>
<feature type="transmembrane region" description="Helical" evidence="17">
    <location>
        <begin position="324"/>
        <end position="349"/>
    </location>
</feature>
<evidence type="ECO:0000256" key="14">
    <source>
        <dbReference type="ARBA" id="ARBA00023180"/>
    </source>
</evidence>
<evidence type="ECO:0000313" key="19">
    <source>
        <dbReference type="EMBL" id="KIO04035.1"/>
    </source>
</evidence>
<keyword evidence="14" id="KW-0325">Glycoprotein</keyword>
<dbReference type="HOGENOM" id="CLU_003290_0_0_1"/>
<gene>
    <name evidence="19" type="ORF">M404DRAFT_144485</name>
</gene>
<dbReference type="GO" id="GO:0032934">
    <property type="term" value="F:sterol binding"/>
    <property type="evidence" value="ECO:0007669"/>
    <property type="project" value="InterPro"/>
</dbReference>
<dbReference type="InterPro" id="IPR030225">
    <property type="entry name" value="SCAP"/>
</dbReference>
<evidence type="ECO:0000259" key="18">
    <source>
        <dbReference type="PROSITE" id="PS50156"/>
    </source>
</evidence>
<dbReference type="InterPro" id="IPR000731">
    <property type="entry name" value="SSD"/>
</dbReference>
<feature type="transmembrane region" description="Helical" evidence="17">
    <location>
        <begin position="407"/>
        <end position="425"/>
    </location>
</feature>
<dbReference type="GO" id="GO:0032936">
    <property type="term" value="C:SREBP-SCAP complex"/>
    <property type="evidence" value="ECO:0007669"/>
    <property type="project" value="TreeGrafter"/>
</dbReference>
<feature type="transmembrane region" description="Helical" evidence="17">
    <location>
        <begin position="517"/>
        <end position="534"/>
    </location>
</feature>
<sequence length="1242" mass="136410">MVVSPFSPGVVVLLQRARTHADTFLRSFGIHCATHQIRLILISAVVITSLSYPALATYWSAPSYARLVSTSNVLDSFLEEHVASGSRAQRDLQHFWQGHHNLQLREDAVARARCGFDRTLRVERILVRSNTAEEAGALTSQTLSSTLEFERRILERVNAQGNPCLRANPTDCFVLSPLVFWDHDEERLHADFNISNTLKHYNDVTIAGIPLTPEMVLAGRNYDWTGNINAALFLVLTFVFPESDCSTNAGHSTWLQILANSTQERVDVFAEAVEPRLIALEYDHSLARSKSLYSISSFLYLAYGIFFVYVSWSMKRMKGVHTRIGLTFTALFEIAASTITSLSVCALMRFKVNMVPWSFLPVVIIFVGAENMFNLVDAVTKTSVTLSVKERVAEGLSRAGTSNTLKVVSYNAVLGVIAYFSAGAIRQFCTFAVVVLVAHWFLAHTFFLAVLSIDIQRLEASDLCSMLSLDELLRQNPSLTPAVATFQRDSTPPTSTPWWQRITYLTKELLKSRATKNISLLLLLAITATLYFMTRPSIRDQPDIGIVFPPAFPRFSVQPDRHKIEDPAWRIWKVLNPEEDPLVHLRIEVPTIVAFRPDVDVGQVPRYHLGPSSPWLGFIVWLLKILVLPMVATLIPLYGLLLYLLKDAELLEAQRNRAGEDATVACAASTLFDRVSFSTLPRSFATDIELLVTSGNGRVHAAVGLQNELSIWRLDEKEPICIDTDSILMRIPTTPSAQPSVSALAIDGEGDLIAFGTSTGVIYVGPFNGAETKFHQPLVLNDNHSEVMELHFVSQSSVPPQKSAPNSRPTTPASSGALIALYESGAVASWKFDSLPAHSFVKPKNSSGPIVRSHFLRVRSSDRFLTAFSFEDGSLEVTEVGVVKETAPVSSCLRAGNPFDRVVKVDACCIQSNDTEHVIMCIASEAGVVSLWDAHSAECLLIMGEPRGNVDKLRVSAIRSETCHFCGELPLDSFLVALSVGHTVVAYRVYMTSQTRRCSCPSNVPRQGSVLSPGMGLRSRSSSMVSVTGSPTSARRLSTVSNSSTSDTSFPVSGHGVLSRRASEKESLRRPLEILSLPSSIDEQDGHPHPVGPADSTLLLPVTPSRATFIRVGEASCERGGWDIVDGKVVGIRRISRPQGKSKEGLSGSPSATQLWGLTEGVLDRWECWSYEPRGSSLQASMLSRLCGGPRHFSLIAKQSHNTLGARVDYPRLPFTRVTGFRIVGSTGMAGFGNTVGIFHFS</sequence>
<evidence type="ECO:0000256" key="5">
    <source>
        <dbReference type="ARBA" id="ARBA00022574"/>
    </source>
</evidence>
<keyword evidence="10" id="KW-0333">Golgi apparatus</keyword>
<evidence type="ECO:0000256" key="7">
    <source>
        <dbReference type="ARBA" id="ARBA00022737"/>
    </source>
</evidence>
<feature type="transmembrane region" description="Helical" evidence="17">
    <location>
        <begin position="431"/>
        <end position="451"/>
    </location>
</feature>
<dbReference type="STRING" id="870435.A0A0C3NT09"/>
<dbReference type="InterPro" id="IPR053958">
    <property type="entry name" value="HMGCR/SNAP/NPC1-like_SSD"/>
</dbReference>
<protein>
    <recommendedName>
        <fullName evidence="4">Sterol regulatory element-binding protein cleavage-activating protein</fullName>
    </recommendedName>
</protein>
<evidence type="ECO:0000256" key="2">
    <source>
        <dbReference type="ARBA" id="ARBA00004653"/>
    </source>
</evidence>
<evidence type="ECO:0000256" key="3">
    <source>
        <dbReference type="ARBA" id="ARBA00007410"/>
    </source>
</evidence>
<dbReference type="InterPro" id="IPR015943">
    <property type="entry name" value="WD40/YVTN_repeat-like_dom_sf"/>
</dbReference>
<evidence type="ECO:0000256" key="9">
    <source>
        <dbReference type="ARBA" id="ARBA00022989"/>
    </source>
</evidence>
<dbReference type="PANTHER" id="PTHR46378">
    <property type="entry name" value="STEROL REGULATORY ELEMENT-BINDING PROTEIN CLEAVAGE-ACTIVATING PROTEIN"/>
    <property type="match status" value="1"/>
</dbReference>
<dbReference type="Pfam" id="PF12349">
    <property type="entry name" value="Sterol-sensing"/>
    <property type="match status" value="1"/>
</dbReference>
<evidence type="ECO:0000256" key="6">
    <source>
        <dbReference type="ARBA" id="ARBA00022692"/>
    </source>
</evidence>
<reference evidence="20" key="2">
    <citation type="submission" date="2015-01" db="EMBL/GenBank/DDBJ databases">
        <title>Evolutionary Origins and Diversification of the Mycorrhizal Mutualists.</title>
        <authorList>
            <consortium name="DOE Joint Genome Institute"/>
            <consortium name="Mycorrhizal Genomics Consortium"/>
            <person name="Kohler A."/>
            <person name="Kuo A."/>
            <person name="Nagy L.G."/>
            <person name="Floudas D."/>
            <person name="Copeland A."/>
            <person name="Barry K.W."/>
            <person name="Cichocki N."/>
            <person name="Veneault-Fourrey C."/>
            <person name="LaButti K."/>
            <person name="Lindquist E.A."/>
            <person name="Lipzen A."/>
            <person name="Lundell T."/>
            <person name="Morin E."/>
            <person name="Murat C."/>
            <person name="Riley R."/>
            <person name="Ohm R."/>
            <person name="Sun H."/>
            <person name="Tunlid A."/>
            <person name="Henrissat B."/>
            <person name="Grigoriev I.V."/>
            <person name="Hibbett D.S."/>
            <person name="Martin F."/>
        </authorList>
    </citation>
    <scope>NUCLEOTIDE SEQUENCE [LARGE SCALE GENOMIC DNA]</scope>
    <source>
        <strain evidence="20">Marx 270</strain>
    </source>
</reference>